<name>A0A2V2MYN0_9EURY</name>
<protein>
    <submittedName>
        <fullName evidence="1">Uncharacterized protein</fullName>
    </submittedName>
</protein>
<gene>
    <name evidence="1" type="ORF">DK846_11075</name>
</gene>
<dbReference type="RefSeq" id="WP_109969018.1">
    <property type="nucleotide sequence ID" value="NZ_CP176093.1"/>
</dbReference>
<organism evidence="1 2">
    <name type="scientific">Methanospirillum lacunae</name>
    <dbReference type="NCBI Taxonomy" id="668570"/>
    <lineage>
        <taxon>Archaea</taxon>
        <taxon>Methanobacteriati</taxon>
        <taxon>Methanobacteriota</taxon>
        <taxon>Stenosarchaea group</taxon>
        <taxon>Methanomicrobia</taxon>
        <taxon>Methanomicrobiales</taxon>
        <taxon>Methanospirillaceae</taxon>
        <taxon>Methanospirillum</taxon>
    </lineage>
</organism>
<sequence length="79" mass="8694">MVSSGVAILNGGAAYLMYRKYVHLADISLEFAGIISASLWEDDSGVLHVNPTTLAGISFDQINRLDSSIKWLFHRTTHT</sequence>
<reference evidence="1 2" key="1">
    <citation type="submission" date="2018-05" db="EMBL/GenBank/DDBJ databases">
        <title>Draft genome of Methanospirillum lacunae Ki8-1.</title>
        <authorList>
            <person name="Dueholm M.S."/>
            <person name="Nielsen P.H."/>
            <person name="Bakmann L.F."/>
            <person name="Otzen D.E."/>
        </authorList>
    </citation>
    <scope>NUCLEOTIDE SEQUENCE [LARGE SCALE GENOMIC DNA]</scope>
    <source>
        <strain evidence="1 2">Ki8-1</strain>
    </source>
</reference>
<dbReference type="AlphaFoldDB" id="A0A2V2MYN0"/>
<accession>A0A2V2MYN0</accession>
<comment type="caution">
    <text evidence="1">The sequence shown here is derived from an EMBL/GenBank/DDBJ whole genome shotgun (WGS) entry which is preliminary data.</text>
</comment>
<keyword evidence="2" id="KW-1185">Reference proteome</keyword>
<dbReference type="Proteomes" id="UP000245657">
    <property type="component" value="Unassembled WGS sequence"/>
</dbReference>
<dbReference type="GeneID" id="97546971"/>
<dbReference type="EMBL" id="QGMY01000008">
    <property type="protein sequence ID" value="PWR71400.1"/>
    <property type="molecule type" value="Genomic_DNA"/>
</dbReference>
<evidence type="ECO:0000313" key="1">
    <source>
        <dbReference type="EMBL" id="PWR71400.1"/>
    </source>
</evidence>
<evidence type="ECO:0000313" key="2">
    <source>
        <dbReference type="Proteomes" id="UP000245657"/>
    </source>
</evidence>
<proteinExistence type="predicted"/>